<keyword evidence="2" id="KW-0677">Repeat</keyword>
<feature type="repeat" description="RCC1" evidence="3">
    <location>
        <begin position="92"/>
        <end position="144"/>
    </location>
</feature>
<dbReference type="InterPro" id="IPR011333">
    <property type="entry name" value="SKP1/BTB/POZ_sf"/>
</dbReference>
<dbReference type="Gene3D" id="2.130.10.30">
    <property type="entry name" value="Regulator of chromosome condensation 1/beta-lactamase-inhibitor protein II"/>
    <property type="match status" value="1"/>
</dbReference>
<dbReference type="InterPro" id="IPR051553">
    <property type="entry name" value="Ran_GTPase-activating"/>
</dbReference>
<dbReference type="EMBL" id="JANTQA010000015">
    <property type="protein sequence ID" value="KAJ3448106.1"/>
    <property type="molecule type" value="Genomic_DNA"/>
</dbReference>
<dbReference type="PROSITE" id="PS50012">
    <property type="entry name" value="RCC1_3"/>
    <property type="match status" value="2"/>
</dbReference>
<dbReference type="InterPro" id="IPR000210">
    <property type="entry name" value="BTB/POZ_dom"/>
</dbReference>
<dbReference type="CDD" id="cd18186">
    <property type="entry name" value="BTB_POZ_ZBTB_KLHL-like"/>
    <property type="match status" value="1"/>
</dbReference>
<dbReference type="Pfam" id="PF00651">
    <property type="entry name" value="BTB"/>
    <property type="match status" value="1"/>
</dbReference>
<dbReference type="PANTHER" id="PTHR45982:SF1">
    <property type="entry name" value="REGULATOR OF CHROMOSOME CONDENSATION"/>
    <property type="match status" value="1"/>
</dbReference>
<dbReference type="SUPFAM" id="SSF50985">
    <property type="entry name" value="RCC1/BLIP-II"/>
    <property type="match status" value="1"/>
</dbReference>
<dbReference type="Pfam" id="PF25390">
    <property type="entry name" value="WD40_RLD"/>
    <property type="match status" value="1"/>
</dbReference>
<dbReference type="InterPro" id="IPR000408">
    <property type="entry name" value="Reg_chr_condens"/>
</dbReference>
<reference evidence="5" key="1">
    <citation type="submission" date="2022-08" db="EMBL/GenBank/DDBJ databases">
        <title>Novel sulphate-reducing endosymbionts in the free-living metamonad Anaeramoeba.</title>
        <authorList>
            <person name="Jerlstrom-Hultqvist J."/>
            <person name="Cepicka I."/>
            <person name="Gallot-Lavallee L."/>
            <person name="Salas-Leiva D."/>
            <person name="Curtis B.A."/>
            <person name="Zahonova K."/>
            <person name="Pipaliya S."/>
            <person name="Dacks J."/>
            <person name="Roger A.J."/>
        </authorList>
    </citation>
    <scope>NUCLEOTIDE SEQUENCE</scope>
    <source>
        <strain evidence="5">Busselton2</strain>
    </source>
</reference>
<organism evidence="5 6">
    <name type="scientific">Anaeramoeba flamelloides</name>
    <dbReference type="NCBI Taxonomy" id="1746091"/>
    <lineage>
        <taxon>Eukaryota</taxon>
        <taxon>Metamonada</taxon>
        <taxon>Anaeramoebidae</taxon>
        <taxon>Anaeramoeba</taxon>
    </lineage>
</organism>
<evidence type="ECO:0000259" key="4">
    <source>
        <dbReference type="PROSITE" id="PS50097"/>
    </source>
</evidence>
<dbReference type="AlphaFoldDB" id="A0AAV8A516"/>
<feature type="domain" description="BTB" evidence="4">
    <location>
        <begin position="477"/>
        <end position="534"/>
    </location>
</feature>
<sequence length="572" mass="65834">MSDILILGKNESKRLGDKRTTSFRTPTELQFMGNTSLSLIDYASHYYQACFLSDEGVIYENKSGPLEKHTLPEQIVSIKAGYNHFVALSSEGKVYSWGKNDYGQCQTKKRGKDISQPRLIELFNDKNITEIHPSGWNTFFFNKDEGTVWACGYNSNSECGYSQTSGDLEITLVHKEVQRIFTGITEHSFIENQKGEILGFGYNCHNQVGISPTSNVKLPTKIQELSTLNIKHITLGVHHSIALTEEGELYGVGSQERTSIGSKVAKFTKYTNIPKDVRFRTIESGYEYSVGLTQDNEVYVFGNWCFGIVNVPTKIQGSVDSNFDRIICSYNIGCWFINTRSNEIQNDLNNLFETGIVSDEKIHDIPIHKIFLENRLKKKFEEIKNIMENNYSKEEIQQFLQFIYSEKFLSKQKELFLKILKSFGFDSHKELNLLNDLKTLMKDDDSKDFNILVQIDDEDDDDDDDDEEKQDEDDNFEEVPVHRFILAARSELFRDMFKNLGNVGNFVKDFSGNTIETIELLVGYFYTDLFDVTADHDKELIKEELESAVEYYKINTKNDLIDIFNKCSIYKK</sequence>
<dbReference type="GO" id="GO:0005737">
    <property type="term" value="C:cytoplasm"/>
    <property type="evidence" value="ECO:0007669"/>
    <property type="project" value="TreeGrafter"/>
</dbReference>
<evidence type="ECO:0000256" key="2">
    <source>
        <dbReference type="ARBA" id="ARBA00022737"/>
    </source>
</evidence>
<gene>
    <name evidence="5" type="ORF">M0812_00581</name>
</gene>
<name>A0AAV8A516_9EUKA</name>
<dbReference type="PANTHER" id="PTHR45982">
    <property type="entry name" value="REGULATOR OF CHROMOSOME CONDENSATION"/>
    <property type="match status" value="1"/>
</dbReference>
<feature type="repeat" description="RCC1" evidence="3">
    <location>
        <begin position="195"/>
        <end position="246"/>
    </location>
</feature>
<keyword evidence="1" id="KW-0344">Guanine-nucleotide releasing factor</keyword>
<dbReference type="PROSITE" id="PS50097">
    <property type="entry name" value="BTB"/>
    <property type="match status" value="1"/>
</dbReference>
<dbReference type="Proteomes" id="UP001146793">
    <property type="component" value="Unassembled WGS sequence"/>
</dbReference>
<proteinExistence type="predicted"/>
<dbReference type="InterPro" id="IPR058923">
    <property type="entry name" value="RCC1-like_dom"/>
</dbReference>
<evidence type="ECO:0000256" key="3">
    <source>
        <dbReference type="PROSITE-ProRule" id="PRU00235"/>
    </source>
</evidence>
<dbReference type="InterPro" id="IPR009091">
    <property type="entry name" value="RCC1/BLIP-II"/>
</dbReference>
<dbReference type="SUPFAM" id="SSF54695">
    <property type="entry name" value="POZ domain"/>
    <property type="match status" value="1"/>
</dbReference>
<comment type="caution">
    <text evidence="5">The sequence shown here is derived from an EMBL/GenBank/DDBJ whole genome shotgun (WGS) entry which is preliminary data.</text>
</comment>
<accession>A0AAV8A516</accession>
<dbReference type="Gene3D" id="3.30.710.10">
    <property type="entry name" value="Potassium Channel Kv1.1, Chain A"/>
    <property type="match status" value="1"/>
</dbReference>
<evidence type="ECO:0000256" key="1">
    <source>
        <dbReference type="ARBA" id="ARBA00022658"/>
    </source>
</evidence>
<protein>
    <recommendedName>
        <fullName evidence="4">BTB domain-containing protein</fullName>
    </recommendedName>
</protein>
<evidence type="ECO:0000313" key="5">
    <source>
        <dbReference type="EMBL" id="KAJ3448106.1"/>
    </source>
</evidence>
<evidence type="ECO:0000313" key="6">
    <source>
        <dbReference type="Proteomes" id="UP001146793"/>
    </source>
</evidence>
<dbReference type="GO" id="GO:0005085">
    <property type="term" value="F:guanyl-nucleotide exchange factor activity"/>
    <property type="evidence" value="ECO:0007669"/>
    <property type="project" value="TreeGrafter"/>
</dbReference>